<dbReference type="EMBL" id="CP003879">
    <property type="protein sequence ID" value="AFU68904.1"/>
    <property type="molecule type" value="Genomic_DNA"/>
</dbReference>
<evidence type="ECO:0000256" key="1">
    <source>
        <dbReference type="SAM" id="MobiDB-lite"/>
    </source>
</evidence>
<feature type="transmembrane region" description="Helical" evidence="2">
    <location>
        <begin position="231"/>
        <end position="250"/>
    </location>
</feature>
<feature type="compositionally biased region" description="Polar residues" evidence="1">
    <location>
        <begin position="414"/>
        <end position="423"/>
    </location>
</feature>
<name>K4IEQ5_PSYTT</name>
<feature type="transmembrane region" description="Helical" evidence="2">
    <location>
        <begin position="129"/>
        <end position="149"/>
    </location>
</feature>
<reference evidence="3" key="1">
    <citation type="submission" date="2006-03" db="EMBL/GenBank/DDBJ databases">
        <authorList>
            <person name="Bowman J."/>
            <person name="Ferriera S."/>
            <person name="Johnson J."/>
            <person name="Kravitz S."/>
            <person name="Halpern A."/>
            <person name="Remington K."/>
            <person name="Beeson K."/>
            <person name="Tran B."/>
            <person name="Rogers Y.-H."/>
            <person name="Friedman R."/>
            <person name="Venter J.C."/>
        </authorList>
    </citation>
    <scope>NUCLEOTIDE SEQUENCE [LARGE SCALE GENOMIC DNA]</scope>
    <source>
        <strain evidence="3">ATCC 700755</strain>
    </source>
</reference>
<evidence type="ECO:0000313" key="3">
    <source>
        <dbReference type="EMBL" id="AFU68904.1"/>
    </source>
</evidence>
<organism evidence="3 4">
    <name type="scientific">Psychroflexus torquis (strain ATCC 700755 / CIP 106069 / ACAM 623)</name>
    <dbReference type="NCBI Taxonomy" id="313595"/>
    <lineage>
        <taxon>Bacteria</taxon>
        <taxon>Pseudomonadati</taxon>
        <taxon>Bacteroidota</taxon>
        <taxon>Flavobacteriia</taxon>
        <taxon>Flavobacteriales</taxon>
        <taxon>Flavobacteriaceae</taxon>
        <taxon>Psychroflexus</taxon>
    </lineage>
</organism>
<feature type="transmembrane region" description="Helical" evidence="2">
    <location>
        <begin position="179"/>
        <end position="203"/>
    </location>
</feature>
<reference evidence="3" key="2">
    <citation type="submission" date="2012-09" db="EMBL/GenBank/DDBJ databases">
        <title>The complete sequence of Psychroflexus torquis an extreme psychrophile from sea-ice that is stimulated by light.</title>
        <authorList>
            <person name="Feng S."/>
            <person name="Powell S.M."/>
            <person name="Bowman J.P."/>
        </authorList>
    </citation>
    <scope>NUCLEOTIDE SEQUENCE [LARGE SCALE GENOMIC DNA]</scope>
    <source>
        <strain evidence="3">ATCC 700755</strain>
    </source>
</reference>
<dbReference type="Proteomes" id="UP000008514">
    <property type="component" value="Chromosome"/>
</dbReference>
<evidence type="ECO:0000256" key="2">
    <source>
        <dbReference type="SAM" id="Phobius"/>
    </source>
</evidence>
<keyword evidence="4" id="KW-1185">Reference proteome</keyword>
<accession>K4IEQ5</accession>
<dbReference type="KEGG" id="ptq:P700755_002113"/>
<gene>
    <name evidence="3" type="ordered locus">P700755_002113</name>
</gene>
<protein>
    <submittedName>
        <fullName evidence="3">Uncharacterized protein</fullName>
    </submittedName>
</protein>
<feature type="transmembrane region" description="Helical" evidence="2">
    <location>
        <begin position="97"/>
        <end position="117"/>
    </location>
</feature>
<dbReference type="AlphaFoldDB" id="K4IEQ5"/>
<evidence type="ECO:0000313" key="4">
    <source>
        <dbReference type="Proteomes" id="UP000008514"/>
    </source>
</evidence>
<dbReference type="STRING" id="313595.P700755_002113"/>
<feature type="region of interest" description="Disordered" evidence="1">
    <location>
        <begin position="395"/>
        <end position="423"/>
    </location>
</feature>
<keyword evidence="2" id="KW-0812">Transmembrane</keyword>
<keyword evidence="2" id="KW-0472">Membrane</keyword>
<sequence length="423" mass="47877">MNWIFTMLKRNKLNQTKSLDFKMWLETETLISSAVENVQRFAGKLVVEARTMRTELDQLKTSLIESYIVTDSWGNKSYLAQPAFTNDEIAKSKRGNLSLKAVIVGFILSEIVLYLMISESLVGPFGTTGAAALSIVFAVFVLLTYSYGLDYSYKIIEARQKHKDNKITDFQLNQAKLELILGLVLIALSTVFLLFAGLGRMYIIEGTNTAFNLSNGQDTALNEVIEKGGHAVSIMAMIFTFSMAILLAMVKKTHKVASTKLSAYTKWKKNITRQESIMKFFADARASIENRIGVEIEYTHQLGLDLMRVYGEKIDEQNKELYTSFKAERATPGFKVDADIYSKYQDIAMVDNTLIAYAIKNRKGIIELLERFDDVSIKVNYSLKELYKDLDTPKDESKNLDGLDSDETEEKQSIDNQIDTLMQ</sequence>
<dbReference type="RefSeq" id="WP_015024485.1">
    <property type="nucleotide sequence ID" value="NC_018721.1"/>
</dbReference>
<proteinExistence type="predicted"/>
<dbReference type="HOGENOM" id="CLU_648703_0_0_10"/>
<keyword evidence="2" id="KW-1133">Transmembrane helix</keyword>